<evidence type="ECO:0000313" key="1">
    <source>
        <dbReference type="EMBL" id="BCR36247.1"/>
    </source>
</evidence>
<sequence length="237" mass="27494">MRLSKVLEVKKKKLRSRIFTFGVIITGLLSITFAIITFYGQNAGNFVMSMDYDAYNRGIILSSDYDFTNPSPRLLTDPIEDARDMTYSWLKLDEVDQTDGNYVDPDYDYVAYTFYVKNDGFETVDITYHIRMTEINRNLDEAIRILVIEDGDETMYQKIDKVNADGQLPYYPEIMPTPKFFVNDTIIARENFTKFEPGQVKKFSIIMWLEGYDPDTDDDILGGRIKLQMNFSIDGLN</sequence>
<gene>
    <name evidence="1" type="ORF">MPAN_011400</name>
</gene>
<dbReference type="Proteomes" id="UP000620133">
    <property type="component" value="Chromosome"/>
</dbReference>
<dbReference type="KEGG" id="manr:MPAN_011400"/>
<dbReference type="EMBL" id="AP024412">
    <property type="protein sequence ID" value="BCR36247.1"/>
    <property type="molecule type" value="Genomic_DNA"/>
</dbReference>
<evidence type="ECO:0000313" key="2">
    <source>
        <dbReference type="Proteomes" id="UP000620133"/>
    </source>
</evidence>
<accession>A0A7U9XUW4</accession>
<dbReference type="RefSeq" id="WP_176238931.1">
    <property type="nucleotide sequence ID" value="NZ_AP024412.1"/>
</dbReference>
<reference evidence="1" key="1">
    <citation type="submission" date="2021-01" db="EMBL/GenBank/DDBJ databases">
        <title>Draft genome sequence of Acholeplasmataceae bacterium strain Mahy22.</title>
        <authorList>
            <person name="Watanabe M."/>
            <person name="Kojima H."/>
            <person name="Fukui M."/>
        </authorList>
    </citation>
    <scope>NUCLEOTIDE SEQUENCE</scope>
    <source>
        <strain evidence="1">Mahy22</strain>
    </source>
</reference>
<proteinExistence type="predicted"/>
<keyword evidence="2" id="KW-1185">Reference proteome</keyword>
<dbReference type="AlphaFoldDB" id="A0A7U9XUW4"/>
<name>A0A7U9XUW4_9MOLU</name>
<protein>
    <submittedName>
        <fullName evidence="1">Uncharacterized protein</fullName>
    </submittedName>
</protein>
<organism evidence="1 2">
    <name type="scientific">Mariniplasma anaerobium</name>
    <dbReference type="NCBI Taxonomy" id="2735436"/>
    <lineage>
        <taxon>Bacteria</taxon>
        <taxon>Bacillati</taxon>
        <taxon>Mycoplasmatota</taxon>
        <taxon>Mollicutes</taxon>
        <taxon>Acholeplasmatales</taxon>
        <taxon>Acholeplasmataceae</taxon>
        <taxon>Mariniplasma</taxon>
    </lineage>
</organism>